<organism evidence="2 3">
    <name type="scientific">Iphiclides podalirius</name>
    <name type="common">scarce swallowtail</name>
    <dbReference type="NCBI Taxonomy" id="110791"/>
    <lineage>
        <taxon>Eukaryota</taxon>
        <taxon>Metazoa</taxon>
        <taxon>Ecdysozoa</taxon>
        <taxon>Arthropoda</taxon>
        <taxon>Hexapoda</taxon>
        <taxon>Insecta</taxon>
        <taxon>Pterygota</taxon>
        <taxon>Neoptera</taxon>
        <taxon>Endopterygota</taxon>
        <taxon>Lepidoptera</taxon>
        <taxon>Glossata</taxon>
        <taxon>Ditrysia</taxon>
        <taxon>Papilionoidea</taxon>
        <taxon>Papilionidae</taxon>
        <taxon>Papilioninae</taxon>
        <taxon>Iphiclides</taxon>
    </lineage>
</organism>
<evidence type="ECO:0000313" key="2">
    <source>
        <dbReference type="EMBL" id="CAH2040911.1"/>
    </source>
</evidence>
<feature type="transmembrane region" description="Helical" evidence="1">
    <location>
        <begin position="92"/>
        <end position="111"/>
    </location>
</feature>
<keyword evidence="3" id="KW-1185">Reference proteome</keyword>
<protein>
    <submittedName>
        <fullName evidence="2">Uncharacterized protein</fullName>
    </submittedName>
</protein>
<sequence>MWLAASHAVIRSGAGSYDKVSIKFYYSVQGSRLGRHQLASRKPWLSTANDLYDSTPGGVKWEVESGGGGYAAASLVIITGATRDCRRMPADVLIYHTSLLLASVHGAIILLKRAWLHDTTNCQPPATARGRPAPLTDRT</sequence>
<evidence type="ECO:0000313" key="3">
    <source>
        <dbReference type="Proteomes" id="UP000837857"/>
    </source>
</evidence>
<accession>A0ABN8HXZ7</accession>
<keyword evidence="1" id="KW-0472">Membrane</keyword>
<reference evidence="2" key="1">
    <citation type="submission" date="2022-03" db="EMBL/GenBank/DDBJ databases">
        <authorList>
            <person name="Martin H S."/>
        </authorList>
    </citation>
    <scope>NUCLEOTIDE SEQUENCE</scope>
</reference>
<keyword evidence="1" id="KW-0812">Transmembrane</keyword>
<feature type="non-terminal residue" evidence="2">
    <location>
        <position position="139"/>
    </location>
</feature>
<dbReference type="Proteomes" id="UP000837857">
    <property type="component" value="Chromosome 12"/>
</dbReference>
<gene>
    <name evidence="2" type="ORF">IPOD504_LOCUS2893</name>
</gene>
<evidence type="ECO:0000256" key="1">
    <source>
        <dbReference type="SAM" id="Phobius"/>
    </source>
</evidence>
<name>A0ABN8HXZ7_9NEOP</name>
<proteinExistence type="predicted"/>
<dbReference type="EMBL" id="OW152824">
    <property type="protein sequence ID" value="CAH2040911.1"/>
    <property type="molecule type" value="Genomic_DNA"/>
</dbReference>
<keyword evidence="1" id="KW-1133">Transmembrane helix</keyword>